<dbReference type="Gene3D" id="3.80.10.10">
    <property type="entry name" value="Ribonuclease Inhibitor"/>
    <property type="match status" value="1"/>
</dbReference>
<keyword evidence="2" id="KW-0677">Repeat</keyword>
<dbReference type="AlphaFoldDB" id="W7CUN8"/>
<dbReference type="EMBL" id="AODL01000025">
    <property type="protein sequence ID" value="EUJ43359.1"/>
    <property type="molecule type" value="Genomic_DNA"/>
</dbReference>
<evidence type="ECO:0000313" key="6">
    <source>
        <dbReference type="EMBL" id="EUJ43359.1"/>
    </source>
</evidence>
<dbReference type="InterPro" id="IPR032675">
    <property type="entry name" value="LRR_dom_sf"/>
</dbReference>
<evidence type="ECO:0000256" key="1">
    <source>
        <dbReference type="ARBA" id="ARBA00022614"/>
    </source>
</evidence>
<feature type="transmembrane region" description="Helical" evidence="4">
    <location>
        <begin position="678"/>
        <end position="697"/>
    </location>
</feature>
<evidence type="ECO:0000256" key="4">
    <source>
        <dbReference type="SAM" id="Phobius"/>
    </source>
</evidence>
<evidence type="ECO:0000256" key="2">
    <source>
        <dbReference type="ARBA" id="ARBA00022737"/>
    </source>
</evidence>
<dbReference type="SUPFAM" id="SSF52058">
    <property type="entry name" value="L domain-like"/>
    <property type="match status" value="1"/>
</dbReference>
<dbReference type="OrthoDB" id="2366314at2"/>
<feature type="domain" description="MucBP" evidence="5">
    <location>
        <begin position="531"/>
        <end position="590"/>
    </location>
</feature>
<protein>
    <submittedName>
        <fullName evidence="6">Internalin J</fullName>
    </submittedName>
</protein>
<gene>
    <name evidence="6" type="ORF">PRIP_13604</name>
</gene>
<dbReference type="RefSeq" id="WP_036101482.1">
    <property type="nucleotide sequence ID" value="NZ_AODL01000025.1"/>
</dbReference>
<keyword evidence="4" id="KW-0472">Membrane</keyword>
<sequence>MYKQKSKYRWLHVFLGVLIIVSTIWLPKTAQAEDTPVFPVGKTFEEVMPDIYTRSSFGPEMMQTTEAEYVKNERKYATRIVTQADFDRVTKSVAMDLGKEVSFNMEGMQYLRNLETFHYYYGTDMKDLSYLAPLKKLRELSLGDVRSVTDLSPLSGLTNLEYLFLWSNTGITDLSPLAHLTKLEQLELNKTSVTSIAPLRNLTRLKKLTINGYFDDAWTLKDLPLLQRSDTSYTIRTTVKAPSTVVGNPTVVDITDIFGNVLTDPYLTMDNVGTGYIGTFENGIVSWGQVGSGTISRGYTGKNKYQIFNVIIQQEVNPQVAGQPVTVAYETEAGDVLAEPVVLQGMQEFAYEAVAKAVDGYTLVAEPSNATGVFTDQPQTVRFVYKKVETGSVHVHYVDPEGKTIRESDVYTGNVGDSYQLTWPPIAGYQVKEAPTTTGEYTSEAQAITLVYVPAQEAKGIVEVQYVDDAGKVLRTPDRYEGKVGEAYALIWPTIAGYQLKEAPTPTGQYTSDTQEITLVYIPAQEAKGIVEVQYVDDAGKVLRAQDRYEGKVGEGYTLTWPTIPEYRLVQTPEAKGTYEEGVTTLRVVYSAQEKGEVSQDEELKESPPSTTTDTNPKIKQQTLEEVPSYEKTDTSVAATILAPDTSLPVASLQKAGSNVSQPVIGERLPVTGDTSGVPIASICLGIFCCVSGVWLWRRQL</sequence>
<evidence type="ECO:0000259" key="5">
    <source>
        <dbReference type="Pfam" id="PF06458"/>
    </source>
</evidence>
<feature type="compositionally biased region" description="Polar residues" evidence="3">
    <location>
        <begin position="608"/>
        <end position="619"/>
    </location>
</feature>
<feature type="region of interest" description="Disordered" evidence="3">
    <location>
        <begin position="594"/>
        <end position="619"/>
    </location>
</feature>
<proteinExistence type="predicted"/>
<evidence type="ECO:0000256" key="3">
    <source>
        <dbReference type="SAM" id="MobiDB-lite"/>
    </source>
</evidence>
<dbReference type="InterPro" id="IPR001611">
    <property type="entry name" value="Leu-rich_rpt"/>
</dbReference>
<dbReference type="PROSITE" id="PS51450">
    <property type="entry name" value="LRR"/>
    <property type="match status" value="1"/>
</dbReference>
<name>W7CUN8_9LIST</name>
<accession>W7CUN8</accession>
<feature type="domain" description="MucBP" evidence="5">
    <location>
        <begin position="324"/>
        <end position="386"/>
    </location>
</feature>
<keyword evidence="4" id="KW-0812">Transmembrane</keyword>
<feature type="domain" description="MucBP" evidence="5">
    <location>
        <begin position="393"/>
        <end position="452"/>
    </location>
</feature>
<dbReference type="Pfam" id="PF06458">
    <property type="entry name" value="MucBP"/>
    <property type="match status" value="4"/>
</dbReference>
<dbReference type="Gene3D" id="3.10.20.320">
    <property type="entry name" value="Putative peptidoglycan bound protein (lpxtg motif)"/>
    <property type="match status" value="4"/>
</dbReference>
<dbReference type="PATRIC" id="fig|1265816.5.peg.2688"/>
<keyword evidence="7" id="KW-1185">Reference proteome</keyword>
<keyword evidence="1" id="KW-0433">Leucine-rich repeat</keyword>
<keyword evidence="4" id="KW-1133">Transmembrane helix</keyword>
<organism evidence="6 7">
    <name type="scientific">Listeria riparia FSL S10-1204</name>
    <dbReference type="NCBI Taxonomy" id="1265816"/>
    <lineage>
        <taxon>Bacteria</taxon>
        <taxon>Bacillati</taxon>
        <taxon>Bacillota</taxon>
        <taxon>Bacilli</taxon>
        <taxon>Bacillales</taxon>
        <taxon>Listeriaceae</taxon>
        <taxon>Listeria</taxon>
    </lineage>
</organism>
<dbReference type="Proteomes" id="UP000019248">
    <property type="component" value="Unassembled WGS sequence"/>
</dbReference>
<dbReference type="InterPro" id="IPR009459">
    <property type="entry name" value="MucBP_dom"/>
</dbReference>
<comment type="caution">
    <text evidence="6">The sequence shown here is derived from an EMBL/GenBank/DDBJ whole genome shotgun (WGS) entry which is preliminary data.</text>
</comment>
<evidence type="ECO:0000313" key="7">
    <source>
        <dbReference type="Proteomes" id="UP000019248"/>
    </source>
</evidence>
<feature type="domain" description="MucBP" evidence="5">
    <location>
        <begin position="462"/>
        <end position="521"/>
    </location>
</feature>
<reference evidence="6 7" key="1">
    <citation type="journal article" date="2014" name="Int. J. Syst. Evol. Microbiol.">
        <title>Listeria floridensis sp. nov., Listeria aquatica sp. nov., Listeria cornellensis sp. nov., Listeria riparia sp. nov. and Listeria grandensis sp. nov., from agricultural and natural environments.</title>
        <authorList>
            <person name="den Bakker H.C."/>
            <person name="Warchocki S."/>
            <person name="Wright E.M."/>
            <person name="Allred A.F."/>
            <person name="Ahlstrom C."/>
            <person name="Manuel C.S."/>
            <person name="Stasiewicz M.J."/>
            <person name="Burrell A."/>
            <person name="Roof S."/>
            <person name="Strawn L."/>
            <person name="Fortes E.D."/>
            <person name="Nightingale K.K."/>
            <person name="Kephart D."/>
            <person name="Wiedmann M."/>
        </authorList>
    </citation>
    <scope>NUCLEOTIDE SEQUENCE [LARGE SCALE GENOMIC DNA]</scope>
    <source>
        <strain evidence="6 7">FSL S10-1204</strain>
    </source>
</reference>
<dbReference type="Pfam" id="PF12799">
    <property type="entry name" value="LRR_4"/>
    <property type="match status" value="1"/>
</dbReference>
<dbReference type="InterPro" id="IPR025875">
    <property type="entry name" value="Leu-rich_rpt_4"/>
</dbReference>